<evidence type="ECO:0000313" key="6">
    <source>
        <dbReference type="Proteomes" id="UP000186698"/>
    </source>
</evidence>
<feature type="domain" description="Ig-like" evidence="5">
    <location>
        <begin position="178"/>
        <end position="257"/>
    </location>
</feature>
<keyword evidence="2" id="KW-0732">Signal</keyword>
<dbReference type="InterPro" id="IPR007110">
    <property type="entry name" value="Ig-like_dom"/>
</dbReference>
<protein>
    <submittedName>
        <fullName evidence="7">CD48 antigen-like isoform X1</fullName>
    </submittedName>
</protein>
<dbReference type="KEGG" id="xla:121397224"/>
<evidence type="ECO:0000256" key="1">
    <source>
        <dbReference type="ARBA" id="ARBA00004370"/>
    </source>
</evidence>
<dbReference type="InterPro" id="IPR015631">
    <property type="entry name" value="CD2/SLAM_rcpt"/>
</dbReference>
<dbReference type="PANTHER" id="PTHR12080">
    <property type="entry name" value="SIGNALING LYMPHOCYTIC ACTIVATION MOLECULE"/>
    <property type="match status" value="1"/>
</dbReference>
<evidence type="ECO:0000259" key="5">
    <source>
        <dbReference type="PROSITE" id="PS50835"/>
    </source>
</evidence>
<gene>
    <name evidence="7" type="primary">LOC121397224</name>
</gene>
<sequence length="267" mass="31091">MFFNDGRKHLLAEFSDKEFNMRRTMHDRLQVFNNWSTLEIRDLRLQDSGIYTERIYLWHDGEVRDFSYNLTVLGGDSPLQVTAYVGETATLTPDLPYEYYKVSWTTFVKGKTILVAEWSQKEYNENPYFQNRLDGYELTLEIRDLRLQDSGIYTERIIFLEDGEVRDFSYNLTVLEYPPIPTPVIETTLDEESTDLCHLHCSVPSNSTNLRYIWIYSDKGTVTLYANSSTISVLLTDKPRGAQFFCLVQNPSYFATSALVFLYPCGE</sequence>
<keyword evidence="4" id="KW-0325">Glycoprotein</keyword>
<dbReference type="Gene3D" id="2.60.40.10">
    <property type="entry name" value="Immunoglobulins"/>
    <property type="match status" value="3"/>
</dbReference>
<evidence type="ECO:0000256" key="2">
    <source>
        <dbReference type="ARBA" id="ARBA00022729"/>
    </source>
</evidence>
<organism evidence="6 7">
    <name type="scientific">Xenopus laevis</name>
    <name type="common">African clawed frog</name>
    <dbReference type="NCBI Taxonomy" id="8355"/>
    <lineage>
        <taxon>Eukaryota</taxon>
        <taxon>Metazoa</taxon>
        <taxon>Chordata</taxon>
        <taxon>Craniata</taxon>
        <taxon>Vertebrata</taxon>
        <taxon>Euteleostomi</taxon>
        <taxon>Amphibia</taxon>
        <taxon>Batrachia</taxon>
        <taxon>Anura</taxon>
        <taxon>Pipoidea</taxon>
        <taxon>Pipidae</taxon>
        <taxon>Xenopodinae</taxon>
        <taxon>Xenopus</taxon>
        <taxon>Xenopus</taxon>
    </lineage>
</organism>
<dbReference type="InterPro" id="IPR036179">
    <property type="entry name" value="Ig-like_dom_sf"/>
</dbReference>
<dbReference type="AlphaFoldDB" id="A0A8J1LJ23"/>
<dbReference type="SUPFAM" id="SSF48726">
    <property type="entry name" value="Immunoglobulin"/>
    <property type="match status" value="2"/>
</dbReference>
<proteinExistence type="predicted"/>
<evidence type="ECO:0000313" key="7">
    <source>
        <dbReference type="RefSeq" id="XP_041429578.1"/>
    </source>
</evidence>
<evidence type="ECO:0000256" key="3">
    <source>
        <dbReference type="ARBA" id="ARBA00023136"/>
    </source>
</evidence>
<keyword evidence="6" id="KW-1185">Reference proteome</keyword>
<comment type="subcellular location">
    <subcellularLocation>
        <location evidence="1">Membrane</location>
    </subcellularLocation>
</comment>
<dbReference type="PANTHER" id="PTHR12080:SF115">
    <property type="entry name" value="CD48 ANTIGEN"/>
    <property type="match status" value="1"/>
</dbReference>
<name>A0A8J1LJ23_XENLA</name>
<dbReference type="Pfam" id="PF07686">
    <property type="entry name" value="V-set"/>
    <property type="match status" value="1"/>
</dbReference>
<keyword evidence="3" id="KW-0472">Membrane</keyword>
<reference evidence="7" key="1">
    <citation type="submission" date="2025-08" db="UniProtKB">
        <authorList>
            <consortium name="RefSeq"/>
        </authorList>
    </citation>
    <scope>IDENTIFICATION</scope>
    <source>
        <strain evidence="7">J_2021</strain>
        <tissue evidence="7">Erythrocytes</tissue>
    </source>
</reference>
<dbReference type="Proteomes" id="UP000186698">
    <property type="component" value="Chromosome 8L"/>
</dbReference>
<dbReference type="OrthoDB" id="9835793at2759"/>
<dbReference type="InterPro" id="IPR013783">
    <property type="entry name" value="Ig-like_fold"/>
</dbReference>
<evidence type="ECO:0000256" key="4">
    <source>
        <dbReference type="ARBA" id="ARBA00023180"/>
    </source>
</evidence>
<dbReference type="RefSeq" id="XP_041429578.1">
    <property type="nucleotide sequence ID" value="XM_041573644.1"/>
</dbReference>
<dbReference type="PROSITE" id="PS50835">
    <property type="entry name" value="IG_LIKE"/>
    <property type="match status" value="1"/>
</dbReference>
<dbReference type="GO" id="GO:0016020">
    <property type="term" value="C:membrane"/>
    <property type="evidence" value="ECO:0007669"/>
    <property type="project" value="UniProtKB-SubCell"/>
</dbReference>
<dbReference type="InterPro" id="IPR013106">
    <property type="entry name" value="Ig_V-set"/>
</dbReference>
<dbReference type="GeneID" id="121397224"/>
<accession>A0A8J1LJ23</accession>
<dbReference type="SMART" id="SM00409">
    <property type="entry name" value="IG"/>
    <property type="match status" value="1"/>
</dbReference>
<dbReference type="InterPro" id="IPR003599">
    <property type="entry name" value="Ig_sub"/>
</dbReference>